<keyword evidence="3" id="KW-1185">Reference proteome</keyword>
<reference evidence="2" key="1">
    <citation type="submission" date="2018-04" db="EMBL/GenBank/DDBJ databases">
        <title>Whole genome sequencing of Hypsizygus marmoreus.</title>
        <authorList>
            <person name="Choi I.-G."/>
            <person name="Min B."/>
            <person name="Kim J.-G."/>
            <person name="Kim S."/>
            <person name="Oh Y.-L."/>
            <person name="Kong W.-S."/>
            <person name="Park H."/>
            <person name="Jeong J."/>
            <person name="Song E.-S."/>
        </authorList>
    </citation>
    <scope>NUCLEOTIDE SEQUENCE [LARGE SCALE GENOMIC DNA]</scope>
    <source>
        <strain evidence="2">51987-8</strain>
    </source>
</reference>
<accession>A0A369J6D4</accession>
<dbReference type="AlphaFoldDB" id="A0A369J6D4"/>
<dbReference type="EMBL" id="LUEZ02000110">
    <property type="protein sequence ID" value="RDB17631.1"/>
    <property type="molecule type" value="Genomic_DNA"/>
</dbReference>
<evidence type="ECO:0000256" key="1">
    <source>
        <dbReference type="SAM" id="MobiDB-lite"/>
    </source>
</evidence>
<dbReference type="OrthoDB" id="2874131at2759"/>
<comment type="caution">
    <text evidence="2">The sequence shown here is derived from an EMBL/GenBank/DDBJ whole genome shotgun (WGS) entry which is preliminary data.</text>
</comment>
<evidence type="ECO:0000313" key="2">
    <source>
        <dbReference type="EMBL" id="RDB17631.1"/>
    </source>
</evidence>
<organism evidence="2 3">
    <name type="scientific">Hypsizygus marmoreus</name>
    <name type="common">White beech mushroom</name>
    <name type="synonym">Agaricus marmoreus</name>
    <dbReference type="NCBI Taxonomy" id="39966"/>
    <lineage>
        <taxon>Eukaryota</taxon>
        <taxon>Fungi</taxon>
        <taxon>Dikarya</taxon>
        <taxon>Basidiomycota</taxon>
        <taxon>Agaricomycotina</taxon>
        <taxon>Agaricomycetes</taxon>
        <taxon>Agaricomycetidae</taxon>
        <taxon>Agaricales</taxon>
        <taxon>Tricholomatineae</taxon>
        <taxon>Lyophyllaceae</taxon>
        <taxon>Hypsizygus</taxon>
    </lineage>
</organism>
<protein>
    <submittedName>
        <fullName evidence="2">Uncharacterized protein</fullName>
    </submittedName>
</protein>
<sequence>MDPQTQGGKKPGVNLNPIPRNMVAYIGGMNADERYYVLWKDYQMIVIQAEPLVTWEEVHKPKHTHDPKKVYYIARYGEWLLGLQYIHNLLHTIEFGRTNWAYLVPRPDGGYKIVQRQKRLRKIRCPTWAPLIEEKDITYTTWWPNEVRGGHWRGQEVEVTVGRDDFFLETLELIMFAHLLLHGLDLTYKVLAHIVEDGSVVGLVTEPELGRLVQYRDRGLVYDAISRIQRRGLIYPGIMNPNLHILNGKVRLSNLAGLRHYKDPAEVEELAASKHWEVLEEFFGFMDPNDFTPRPTWQRRWEQVPQLIPPQPSPEPPLGLQTFYFPISKDPNKLWWKPNCDSNDQDGDFDDRKRRANRRDQRNRKVVISLQLPEEMLQAIRDVPRPVSRHVSRLLPYSSAPTTIPGRKVSTSLLIRPTVRDRV</sequence>
<evidence type="ECO:0000313" key="3">
    <source>
        <dbReference type="Proteomes" id="UP000076154"/>
    </source>
</evidence>
<proteinExistence type="predicted"/>
<dbReference type="Proteomes" id="UP000076154">
    <property type="component" value="Unassembled WGS sequence"/>
</dbReference>
<name>A0A369J6D4_HYPMA</name>
<gene>
    <name evidence="2" type="ORF">Hypma_001080</name>
</gene>
<dbReference type="InParanoid" id="A0A369J6D4"/>
<feature type="region of interest" description="Disordered" evidence="1">
    <location>
        <begin position="336"/>
        <end position="361"/>
    </location>
</feature>